<comment type="similarity">
    <text evidence="1">Belongs to the ribosome association toxin RatA family.</text>
</comment>
<dbReference type="Proteomes" id="UP000076131">
    <property type="component" value="Unassembled WGS sequence"/>
</dbReference>
<dbReference type="PANTHER" id="PTHR12901:SF10">
    <property type="entry name" value="COENZYME Q-BINDING PROTEIN COQ10, MITOCHONDRIAL"/>
    <property type="match status" value="1"/>
</dbReference>
<dbReference type="GO" id="GO:0045333">
    <property type="term" value="P:cellular respiration"/>
    <property type="evidence" value="ECO:0007669"/>
    <property type="project" value="InterPro"/>
</dbReference>
<dbReference type="eggNOG" id="COG2867">
    <property type="taxonomic scope" value="Bacteria"/>
</dbReference>
<dbReference type="AlphaFoldDB" id="A0A154QFN2"/>
<evidence type="ECO:0000256" key="2">
    <source>
        <dbReference type="ARBA" id="ARBA00022649"/>
    </source>
</evidence>
<gene>
    <name evidence="4" type="ORF">RHOFW104T7_17410</name>
</gene>
<dbReference type="SUPFAM" id="SSF55961">
    <property type="entry name" value="Bet v1-like"/>
    <property type="match status" value="1"/>
</dbReference>
<protein>
    <submittedName>
        <fullName evidence="4">Ubiquinone-binding protein</fullName>
    </submittedName>
</protein>
<reference evidence="4 5" key="1">
    <citation type="journal article" date="2016" name="MBio">
        <title>Lateral Gene Transfer in a Heavy Metal-Contaminated-Groundwater Microbial Community.</title>
        <authorList>
            <person name="Hemme C.L."/>
            <person name="Green S.J."/>
            <person name="Rishishwar L."/>
            <person name="Prakash O."/>
            <person name="Pettenato A."/>
            <person name="Chakraborty R."/>
            <person name="Deutschbauer A.M."/>
            <person name="Van Nostrand J.D."/>
            <person name="Wu L."/>
            <person name="He Z."/>
            <person name="Jordan I.K."/>
            <person name="Hazen T.C."/>
            <person name="Arkin A.P."/>
            <person name="Kostka J.E."/>
            <person name="Zhou J."/>
        </authorList>
    </citation>
    <scope>NUCLEOTIDE SEQUENCE [LARGE SCALE GENOMIC DNA]</scope>
    <source>
        <strain evidence="4 5">FW104-T7</strain>
    </source>
</reference>
<evidence type="ECO:0000313" key="4">
    <source>
        <dbReference type="EMBL" id="KZC22590.1"/>
    </source>
</evidence>
<dbReference type="CDD" id="cd07813">
    <property type="entry name" value="COQ10p_like"/>
    <property type="match status" value="1"/>
</dbReference>
<comment type="caution">
    <text evidence="4">The sequence shown here is derived from an EMBL/GenBank/DDBJ whole genome shotgun (WGS) entry which is preliminary data.</text>
</comment>
<organism evidence="4 5">
    <name type="scientific">Rhodanobacter thiooxydans</name>
    <dbReference type="NCBI Taxonomy" id="416169"/>
    <lineage>
        <taxon>Bacteria</taxon>
        <taxon>Pseudomonadati</taxon>
        <taxon>Pseudomonadota</taxon>
        <taxon>Gammaproteobacteria</taxon>
        <taxon>Lysobacterales</taxon>
        <taxon>Rhodanobacteraceae</taxon>
        <taxon>Rhodanobacter</taxon>
    </lineage>
</organism>
<dbReference type="PANTHER" id="PTHR12901">
    <property type="entry name" value="SPERM PROTEIN HOMOLOG"/>
    <property type="match status" value="1"/>
</dbReference>
<evidence type="ECO:0000259" key="3">
    <source>
        <dbReference type="Pfam" id="PF03364"/>
    </source>
</evidence>
<dbReference type="Pfam" id="PF03364">
    <property type="entry name" value="Polyketide_cyc"/>
    <property type="match status" value="1"/>
</dbReference>
<dbReference type="EMBL" id="LVJS01000054">
    <property type="protein sequence ID" value="KZC22590.1"/>
    <property type="molecule type" value="Genomic_DNA"/>
</dbReference>
<dbReference type="InterPro" id="IPR005031">
    <property type="entry name" value="COQ10_START"/>
</dbReference>
<name>A0A154QFN2_9GAMM</name>
<feature type="domain" description="Coenzyme Q-binding protein COQ10 START" evidence="3">
    <location>
        <begin position="19"/>
        <end position="144"/>
    </location>
</feature>
<dbReference type="InterPro" id="IPR023393">
    <property type="entry name" value="START-like_dom_sf"/>
</dbReference>
<dbReference type="STRING" id="416169.RHOFW104T7_17410"/>
<dbReference type="Gene3D" id="3.30.530.20">
    <property type="match status" value="1"/>
</dbReference>
<proteinExistence type="inferred from homology"/>
<accession>A0A154QFN2</accession>
<keyword evidence="4" id="KW-0830">Ubiquinone</keyword>
<sequence length="152" mass="16881">MNAQAHEVAVIEIRRSALVKYSPAQMFDLVNEVEAYPKRFSWCAGAEILERNGNVLVARLELKFAGFHQSFTTRNTVDPPRRLQMDLVDGPFRSLEGVWDFIALGDAGCKVAFALDFDYAGRLGGGALKLGFQGLAGRMVDDFCREAERIHG</sequence>
<dbReference type="GO" id="GO:0048039">
    <property type="term" value="F:ubiquinone binding"/>
    <property type="evidence" value="ECO:0007669"/>
    <property type="project" value="InterPro"/>
</dbReference>
<keyword evidence="2" id="KW-1277">Toxin-antitoxin system</keyword>
<keyword evidence="5" id="KW-1185">Reference proteome</keyword>
<evidence type="ECO:0000256" key="1">
    <source>
        <dbReference type="ARBA" id="ARBA00008918"/>
    </source>
</evidence>
<dbReference type="InterPro" id="IPR044996">
    <property type="entry name" value="COQ10-like"/>
</dbReference>
<evidence type="ECO:0000313" key="5">
    <source>
        <dbReference type="Proteomes" id="UP000076131"/>
    </source>
</evidence>